<evidence type="ECO:0000256" key="3">
    <source>
        <dbReference type="ARBA" id="ARBA00022692"/>
    </source>
</evidence>
<gene>
    <name evidence="9" type="ORF">PtoMrB4_15290</name>
</gene>
<dbReference type="SUPFAM" id="SSF53649">
    <property type="entry name" value="Alkaline phosphatase-like"/>
    <property type="match status" value="1"/>
</dbReference>
<evidence type="ECO:0000259" key="8">
    <source>
        <dbReference type="Pfam" id="PF00884"/>
    </source>
</evidence>
<name>A0A679GEU2_9GAMM</name>
<feature type="transmembrane region" description="Helical" evidence="7">
    <location>
        <begin position="110"/>
        <end position="128"/>
    </location>
</feature>
<feature type="domain" description="Sulfatase N-terminal" evidence="8">
    <location>
        <begin position="223"/>
        <end position="501"/>
    </location>
</feature>
<dbReference type="GeneID" id="57396742"/>
<keyword evidence="5 7" id="KW-0472">Membrane</keyword>
<dbReference type="InterPro" id="IPR000917">
    <property type="entry name" value="Sulfatase_N"/>
</dbReference>
<sequence length="782" mass="86689">MRTIGRWLSAPLHLFLLIVLFIGIPLVSRALLGWSEGFGYGSDLAFGSLLVALLYGRPRWVALPVMLFWALIMLGTAELVGAVGRMPEPSDLKYLLDPQFVGHSTQGGGLTYPWLAGALAVGILAALLAWHRPAKRPARAWLAVPLTLLAGHATLQYLRPSEADQWRQFNLPHKLLAGALSSGQMAAEDWLAGDQPESPPDIAGLARLDLDGTPLLAGPGQARNVLVITLEGIPGAYIAANRAAINSHYVESPMPRLSQWAERAMTTPDYVLHSHQTIRGLYAMLCGDYSKLDSGTPKGLELLNNPTRAQDCLPAQLHQHGFSTHFLQGAGLRFMAKDKIMPRMGFDKTQGRDWFRNTPYLEFPWGMDDKAFFEGAQTYVQQLRKQKKPWMLTLLTVGTHQPYSAPEDYLARYPDAKRAAIAYLDDAVDAFLSGLEKQGVLKDTLVIITSDESHGIDQVRLASAWGFNLVLAPEQAALPPIKGGVYGHVDLTASVLDYFGYRVPLSLAGRSLFRDYEQGREMISYTNGMLRYHDGKEHFVECDFQQVCRRYRSEGFIADQARFEGRFSGREARQVATRGTLLDQSLVGGQVGQEYQFATRERIRLKQQVKDDWADNLIGAQYLELPKNTRTEVELTIKVHAMDAKGARLQLKTKEFERDVALALPEFPLLKRGKPVTLHFAFDNPEARKAFSFHLLAEGRGTIEISNFKVVTQPLPNLPAAPEAASQVADAAPERKGIARVLNLFARHPETVDNDLESTGEAESEALPELLPVDAEPETLVR</sequence>
<dbReference type="PANTHER" id="PTHR47371">
    <property type="entry name" value="LIPOTEICHOIC ACID SYNTHASE"/>
    <property type="match status" value="1"/>
</dbReference>
<dbReference type="Pfam" id="PF00884">
    <property type="entry name" value="Sulfatase"/>
    <property type="match status" value="1"/>
</dbReference>
<evidence type="ECO:0000256" key="1">
    <source>
        <dbReference type="ARBA" id="ARBA00004651"/>
    </source>
</evidence>
<feature type="compositionally biased region" description="Acidic residues" evidence="6">
    <location>
        <begin position="753"/>
        <end position="766"/>
    </location>
</feature>
<dbReference type="GO" id="GO:0005886">
    <property type="term" value="C:plasma membrane"/>
    <property type="evidence" value="ECO:0007669"/>
    <property type="project" value="UniProtKB-SubCell"/>
</dbReference>
<evidence type="ECO:0000256" key="5">
    <source>
        <dbReference type="ARBA" id="ARBA00023136"/>
    </source>
</evidence>
<evidence type="ECO:0000256" key="4">
    <source>
        <dbReference type="ARBA" id="ARBA00022989"/>
    </source>
</evidence>
<keyword evidence="4 7" id="KW-1133">Transmembrane helix</keyword>
<dbReference type="AlphaFoldDB" id="A0A679GEU2"/>
<proteinExistence type="predicted"/>
<organism evidence="9 10">
    <name type="scientific">Metapseudomonas otitidis</name>
    <dbReference type="NCBI Taxonomy" id="319939"/>
    <lineage>
        <taxon>Bacteria</taxon>
        <taxon>Pseudomonadati</taxon>
        <taxon>Pseudomonadota</taxon>
        <taxon>Gammaproteobacteria</taxon>
        <taxon>Pseudomonadales</taxon>
        <taxon>Pseudomonadaceae</taxon>
        <taxon>Metapseudomonas</taxon>
    </lineage>
</organism>
<comment type="subcellular location">
    <subcellularLocation>
        <location evidence="1">Cell membrane</location>
        <topology evidence="1">Multi-pass membrane protein</topology>
    </subcellularLocation>
</comment>
<dbReference type="Proteomes" id="UP000501237">
    <property type="component" value="Chromosome"/>
</dbReference>
<reference evidence="9 10" key="1">
    <citation type="journal article" date="2020" name="Microbiol. Resour. Announc.">
        <title>Complete genome sequence of Pseudomonas otitidis strain MrB4, isolated from Lake Biwa in Japan.</title>
        <authorList>
            <person name="Miyazaki K."/>
            <person name="Hase E."/>
            <person name="Maruya T."/>
        </authorList>
    </citation>
    <scope>NUCLEOTIDE SEQUENCE [LARGE SCALE GENOMIC DNA]</scope>
    <source>
        <strain evidence="9 10">MrB4</strain>
    </source>
</reference>
<dbReference type="PANTHER" id="PTHR47371:SF3">
    <property type="entry name" value="PHOSPHOGLYCEROL TRANSFERASE I"/>
    <property type="match status" value="1"/>
</dbReference>
<accession>A0A679GEU2</accession>
<dbReference type="RefSeq" id="WP_172432934.1">
    <property type="nucleotide sequence ID" value="NZ_AP022642.1"/>
</dbReference>
<dbReference type="KEGG" id="poj:PtoMrB4_15290"/>
<keyword evidence="3 7" id="KW-0812">Transmembrane</keyword>
<evidence type="ECO:0000256" key="2">
    <source>
        <dbReference type="ARBA" id="ARBA00022475"/>
    </source>
</evidence>
<feature type="transmembrane region" description="Helical" evidence="7">
    <location>
        <begin position="63"/>
        <end position="84"/>
    </location>
</feature>
<feature type="transmembrane region" description="Helical" evidence="7">
    <location>
        <begin position="140"/>
        <end position="158"/>
    </location>
</feature>
<dbReference type="InterPro" id="IPR050448">
    <property type="entry name" value="OpgB/LTA_synthase_biosynth"/>
</dbReference>
<evidence type="ECO:0000256" key="7">
    <source>
        <dbReference type="SAM" id="Phobius"/>
    </source>
</evidence>
<feature type="transmembrane region" description="Helical" evidence="7">
    <location>
        <begin position="38"/>
        <end position="56"/>
    </location>
</feature>
<protein>
    <recommendedName>
        <fullName evidence="8">Sulfatase N-terminal domain-containing protein</fullName>
    </recommendedName>
</protein>
<dbReference type="EMBL" id="AP022642">
    <property type="protein sequence ID" value="BCA27552.1"/>
    <property type="molecule type" value="Genomic_DNA"/>
</dbReference>
<evidence type="ECO:0000313" key="10">
    <source>
        <dbReference type="Proteomes" id="UP000501237"/>
    </source>
</evidence>
<feature type="region of interest" description="Disordered" evidence="6">
    <location>
        <begin position="753"/>
        <end position="782"/>
    </location>
</feature>
<evidence type="ECO:0000313" key="9">
    <source>
        <dbReference type="EMBL" id="BCA27552.1"/>
    </source>
</evidence>
<dbReference type="CDD" id="cd16015">
    <property type="entry name" value="LTA_synthase"/>
    <property type="match status" value="1"/>
</dbReference>
<keyword evidence="2" id="KW-1003">Cell membrane</keyword>
<dbReference type="InterPro" id="IPR017850">
    <property type="entry name" value="Alkaline_phosphatase_core_sf"/>
</dbReference>
<feature type="transmembrane region" description="Helical" evidence="7">
    <location>
        <begin position="12"/>
        <end position="32"/>
    </location>
</feature>
<dbReference type="Gene3D" id="3.40.720.10">
    <property type="entry name" value="Alkaline Phosphatase, subunit A"/>
    <property type="match status" value="1"/>
</dbReference>
<evidence type="ECO:0000256" key="6">
    <source>
        <dbReference type="SAM" id="MobiDB-lite"/>
    </source>
</evidence>